<evidence type="ECO:0000256" key="6">
    <source>
        <dbReference type="ARBA" id="ARBA00023049"/>
    </source>
</evidence>
<accession>A0ABS4SWP6</accession>
<dbReference type="InterPro" id="IPR001915">
    <property type="entry name" value="Peptidase_M48"/>
</dbReference>
<dbReference type="InterPro" id="IPR051156">
    <property type="entry name" value="Mito/Outer_Membr_Metalloprot"/>
</dbReference>
<keyword evidence="3" id="KW-0479">Metal-binding</keyword>
<evidence type="ECO:0000259" key="7">
    <source>
        <dbReference type="Pfam" id="PF01435"/>
    </source>
</evidence>
<dbReference type="RefSeq" id="WP_209772095.1">
    <property type="nucleotide sequence ID" value="NZ_JAGINP010000033.1"/>
</dbReference>
<keyword evidence="9" id="KW-1185">Reference proteome</keyword>
<evidence type="ECO:0000313" key="9">
    <source>
        <dbReference type="Proteomes" id="UP000781958"/>
    </source>
</evidence>
<comment type="caution">
    <text evidence="8">The sequence shown here is derived from an EMBL/GenBank/DDBJ whole genome shotgun (WGS) entry which is preliminary data.</text>
</comment>
<sequence length="491" mass="51997">MTNQRKPTVAAPLRRIAAALLAVLLAIVLGGGTAAPPARAQLLGGSSEEALGAQEHPKILAQFGGAYKDQRLQAYIDRLGKRMAAQTDRKGPWTFTVLDSDVVNAFALPGGYIYVTRGLLALAKDEAEVAGVLGHEIGHVIAHHTRERQTGQTLAGLLAAGIGLVLGSPELAQLANVGGTALLAKYSRGQESEADRLGIDYLVRAGYDPFAMATFLETMRRDSQYEGLRAGKGAGESGFDFFASHPQTESRVEEAAAIARKLPQGGARPVEPYMTAIDGVIYGDSPENGFVRGRTFAHPALGIAFEVPQGFSLLNGAEQVIAKGQNGGAILFDAAAPQRSPDPARYLAGEWAQGAPLQGVQSFSVNGLPAATAVTRGETDSGNVDVRLVAIRGDNGAMYRFTMLSPSGALGRFDPAFQQTANSFRRLGRQEAAALKPRRVRVVSARPGDSVEGYVRQMPQEPYAEELFRIINDLPPGAPLRPGQPVKIIAG</sequence>
<dbReference type="PANTHER" id="PTHR22726:SF1">
    <property type="entry name" value="METALLOENDOPEPTIDASE OMA1, MITOCHONDRIAL"/>
    <property type="match status" value="1"/>
</dbReference>
<proteinExistence type="predicted"/>
<dbReference type="EMBL" id="JAGINP010000033">
    <property type="protein sequence ID" value="MBP2296674.1"/>
    <property type="molecule type" value="Genomic_DNA"/>
</dbReference>
<reference evidence="8 9" key="1">
    <citation type="submission" date="2021-03" db="EMBL/GenBank/DDBJ databases">
        <title>Genomic Encyclopedia of Type Strains, Phase III (KMG-III): the genomes of soil and plant-associated and newly described type strains.</title>
        <authorList>
            <person name="Whitman W."/>
        </authorList>
    </citation>
    <scope>NUCLEOTIDE SEQUENCE [LARGE SCALE GENOMIC DNA]</scope>
    <source>
        <strain evidence="8 9">IMMIB AFH-6</strain>
    </source>
</reference>
<protein>
    <submittedName>
        <fullName evidence="8">Zn-dependent protease</fullName>
    </submittedName>
</protein>
<evidence type="ECO:0000256" key="3">
    <source>
        <dbReference type="ARBA" id="ARBA00022723"/>
    </source>
</evidence>
<dbReference type="GO" id="GO:0006508">
    <property type="term" value="P:proteolysis"/>
    <property type="evidence" value="ECO:0007669"/>
    <property type="project" value="UniProtKB-KW"/>
</dbReference>
<evidence type="ECO:0000256" key="4">
    <source>
        <dbReference type="ARBA" id="ARBA00022801"/>
    </source>
</evidence>
<dbReference type="PANTHER" id="PTHR22726">
    <property type="entry name" value="METALLOENDOPEPTIDASE OMA1"/>
    <property type="match status" value="1"/>
</dbReference>
<feature type="domain" description="Peptidase M48" evidence="7">
    <location>
        <begin position="72"/>
        <end position="257"/>
    </location>
</feature>
<keyword evidence="2 8" id="KW-0645">Protease</keyword>
<gene>
    <name evidence="8" type="ORF">J2851_006492</name>
</gene>
<evidence type="ECO:0000313" key="8">
    <source>
        <dbReference type="EMBL" id="MBP2296674.1"/>
    </source>
</evidence>
<dbReference type="GO" id="GO:0008233">
    <property type="term" value="F:peptidase activity"/>
    <property type="evidence" value="ECO:0007669"/>
    <property type="project" value="UniProtKB-KW"/>
</dbReference>
<dbReference type="Proteomes" id="UP000781958">
    <property type="component" value="Unassembled WGS sequence"/>
</dbReference>
<keyword evidence="6" id="KW-0482">Metalloprotease</keyword>
<evidence type="ECO:0000256" key="5">
    <source>
        <dbReference type="ARBA" id="ARBA00022833"/>
    </source>
</evidence>
<keyword evidence="5" id="KW-0862">Zinc</keyword>
<evidence type="ECO:0000256" key="2">
    <source>
        <dbReference type="ARBA" id="ARBA00022670"/>
    </source>
</evidence>
<dbReference type="Pfam" id="PF01435">
    <property type="entry name" value="Peptidase_M48"/>
    <property type="match status" value="1"/>
</dbReference>
<evidence type="ECO:0000256" key="1">
    <source>
        <dbReference type="ARBA" id="ARBA00001947"/>
    </source>
</evidence>
<dbReference type="Gene3D" id="3.30.2010.10">
    <property type="entry name" value="Metalloproteases ('zincins'), catalytic domain"/>
    <property type="match status" value="1"/>
</dbReference>
<organism evidence="8 9">
    <name type="scientific">Azospirillum rugosum</name>
    <dbReference type="NCBI Taxonomy" id="416170"/>
    <lineage>
        <taxon>Bacteria</taxon>
        <taxon>Pseudomonadati</taxon>
        <taxon>Pseudomonadota</taxon>
        <taxon>Alphaproteobacteria</taxon>
        <taxon>Rhodospirillales</taxon>
        <taxon>Azospirillaceae</taxon>
        <taxon>Azospirillum</taxon>
    </lineage>
</organism>
<name>A0ABS4SWP6_9PROT</name>
<keyword evidence="4" id="KW-0378">Hydrolase</keyword>
<comment type="cofactor">
    <cofactor evidence="1">
        <name>Zn(2+)</name>
        <dbReference type="ChEBI" id="CHEBI:29105"/>
    </cofactor>
</comment>